<dbReference type="PANTHER" id="PTHR46093">
    <property type="entry name" value="ACYL-COA-BINDING DOMAIN-CONTAINING PROTEIN 5"/>
    <property type="match status" value="1"/>
</dbReference>
<dbReference type="PANTHER" id="PTHR46093:SF5">
    <property type="entry name" value="OS02G0822800 PROTEIN"/>
    <property type="match status" value="1"/>
</dbReference>
<evidence type="ECO:0000313" key="6">
    <source>
        <dbReference type="Proteomes" id="UP000053144"/>
    </source>
</evidence>
<evidence type="ECO:0000256" key="2">
    <source>
        <dbReference type="ARBA" id="ARBA00022737"/>
    </source>
</evidence>
<keyword evidence="1" id="KW-0880">Kelch repeat</keyword>
<evidence type="ECO:0000256" key="3">
    <source>
        <dbReference type="SAM" id="Coils"/>
    </source>
</evidence>
<keyword evidence="3" id="KW-0175">Coiled coil</keyword>
<dbReference type="InterPro" id="IPR056819">
    <property type="entry name" value="ACBP4-6_C"/>
</dbReference>
<dbReference type="Proteomes" id="UP000053144">
    <property type="component" value="Unassembled WGS sequence"/>
</dbReference>
<keyword evidence="2" id="KW-0677">Repeat</keyword>
<dbReference type="Gramene" id="KOM28803">
    <property type="protein sequence ID" value="KOM28803"/>
    <property type="gene ID" value="LR48_Vigan588s001100"/>
</dbReference>
<dbReference type="STRING" id="3914.A0A0L9TE40"/>
<dbReference type="SUPFAM" id="SSF117281">
    <property type="entry name" value="Kelch motif"/>
    <property type="match status" value="1"/>
</dbReference>
<dbReference type="InterPro" id="IPR015915">
    <property type="entry name" value="Kelch-typ_b-propeller"/>
</dbReference>
<name>A0A0L9TE40_PHAAN</name>
<dbReference type="AlphaFoldDB" id="A0A0L9TE40"/>
<sequence>MKKSREKRRKWFRDLEKKVSMQRSGTRFWNLAFTTTVTKTERPLSRSHLISIFPSLDTWRPLREIFASSCCNFCFVAPVRHYRPCYDNVSIEISDGGSASATVRSPHTHLHQTTAFRDLPILSVTVLPSVKEYWRDMEVNNWHKELTYDEWVPVTVSGARPGPRYKHAAAVVDEKLYIAGGSRNGRHLSDVQVFDLRNLTWSSLKLKANDGKEDGDSSQEFLPATSGHRMIRWGEKLLLLVRYIDIETCQFGVIKTSGNVPVARVGHSATLVGSRVILFGGEDMSRKLLNDVHVLDLDSMNWEMIETSQTPPAPRYDHAASIQGQRYLLIFGGCSHSVFFNDLHLLDMQTMEWSQPQTQGNLVSPRAGHTGVTIDESWYIVGGGDNKSGCPETLVLDMSKLVWSVLTVVKQKDPLSSEGLSACSATVDGEKYLLAFGGYNGRYSNELFVMRPKEKDIVRPKIFQSPAAAAAAASVTSAYALSKSEKLDFMQLDDMNSNSHVNGHSKDDVTDKIEAIKEEKRILELSIAEVRAENSKIGGELEELNNTHAELSKELQSVQGQLVAERSRCFNLEAKIAELQKLLESMQSVEDEVQALREKNSALDQEMELAATAQRQSSGGVWRWFGGSEK</sequence>
<gene>
    <name evidence="5" type="ORF">LR48_Vigan588s001100</name>
</gene>
<reference evidence="6" key="1">
    <citation type="journal article" date="2015" name="Proc. Natl. Acad. Sci. U.S.A.">
        <title>Genome sequencing of adzuki bean (Vigna angularis) provides insight into high starch and low fat accumulation and domestication.</title>
        <authorList>
            <person name="Yang K."/>
            <person name="Tian Z."/>
            <person name="Chen C."/>
            <person name="Luo L."/>
            <person name="Zhao B."/>
            <person name="Wang Z."/>
            <person name="Yu L."/>
            <person name="Li Y."/>
            <person name="Sun Y."/>
            <person name="Li W."/>
            <person name="Chen Y."/>
            <person name="Li Y."/>
            <person name="Zhang Y."/>
            <person name="Ai D."/>
            <person name="Zhao J."/>
            <person name="Shang C."/>
            <person name="Ma Y."/>
            <person name="Wu B."/>
            <person name="Wang M."/>
            <person name="Gao L."/>
            <person name="Sun D."/>
            <person name="Zhang P."/>
            <person name="Guo F."/>
            <person name="Wang W."/>
            <person name="Li Y."/>
            <person name="Wang J."/>
            <person name="Varshney R.K."/>
            <person name="Wang J."/>
            <person name="Ling H.Q."/>
            <person name="Wan P."/>
        </authorList>
    </citation>
    <scope>NUCLEOTIDE SEQUENCE</scope>
    <source>
        <strain evidence="6">cv. Jingnong 6</strain>
    </source>
</reference>
<dbReference type="Pfam" id="PF24681">
    <property type="entry name" value="Kelch_KLHDC2_KLHL20_DRC7"/>
    <property type="match status" value="2"/>
</dbReference>
<accession>A0A0L9TE40</accession>
<organism evidence="5 6">
    <name type="scientific">Phaseolus angularis</name>
    <name type="common">Azuki bean</name>
    <name type="synonym">Vigna angularis</name>
    <dbReference type="NCBI Taxonomy" id="3914"/>
    <lineage>
        <taxon>Eukaryota</taxon>
        <taxon>Viridiplantae</taxon>
        <taxon>Streptophyta</taxon>
        <taxon>Embryophyta</taxon>
        <taxon>Tracheophyta</taxon>
        <taxon>Spermatophyta</taxon>
        <taxon>Magnoliopsida</taxon>
        <taxon>eudicotyledons</taxon>
        <taxon>Gunneridae</taxon>
        <taxon>Pentapetalae</taxon>
        <taxon>rosids</taxon>
        <taxon>fabids</taxon>
        <taxon>Fabales</taxon>
        <taxon>Fabaceae</taxon>
        <taxon>Papilionoideae</taxon>
        <taxon>50 kb inversion clade</taxon>
        <taxon>NPAAA clade</taxon>
        <taxon>indigoferoid/millettioid clade</taxon>
        <taxon>Phaseoleae</taxon>
        <taxon>Vigna</taxon>
    </lineage>
</organism>
<dbReference type="EMBL" id="KQ258451">
    <property type="protein sequence ID" value="KOM28803.1"/>
    <property type="molecule type" value="Genomic_DNA"/>
</dbReference>
<dbReference type="Gene3D" id="2.120.10.80">
    <property type="entry name" value="Kelch-type beta propeller"/>
    <property type="match status" value="2"/>
</dbReference>
<protein>
    <recommendedName>
        <fullName evidence="4">Acyl-CoA-binding domain-containing protein</fullName>
    </recommendedName>
</protein>
<dbReference type="Pfam" id="PF24922">
    <property type="entry name" value="ACBP4_C"/>
    <property type="match status" value="1"/>
</dbReference>
<evidence type="ECO:0000256" key="1">
    <source>
        <dbReference type="ARBA" id="ARBA00022441"/>
    </source>
</evidence>
<feature type="domain" description="Acyl-CoA-binding" evidence="4">
    <location>
        <begin position="510"/>
        <end position="614"/>
    </location>
</feature>
<dbReference type="OMA" id="TQGAHIN"/>
<proteinExistence type="predicted"/>
<evidence type="ECO:0000313" key="5">
    <source>
        <dbReference type="EMBL" id="KOM28803.1"/>
    </source>
</evidence>
<evidence type="ECO:0000259" key="4">
    <source>
        <dbReference type="Pfam" id="PF24922"/>
    </source>
</evidence>
<feature type="coiled-coil region" evidence="3">
    <location>
        <begin position="506"/>
        <end position="616"/>
    </location>
</feature>